<dbReference type="InterPro" id="IPR038587">
    <property type="entry name" value="Ribosomal_eL40_sf"/>
</dbReference>
<feature type="compositionally biased region" description="Acidic residues" evidence="1">
    <location>
        <begin position="31"/>
        <end position="41"/>
    </location>
</feature>
<reference evidence="3 4" key="2">
    <citation type="journal article" date="2014" name="Int. J. Syst. Evol. Microbiol.">
        <title>Methanobacterium paludis sp. nov. and a novel strain of Methanobacterium lacus isolated from northern peatlands.</title>
        <authorList>
            <person name="Cadillo-Quiroz H."/>
            <person name="Brauer S.L."/>
            <person name="Goodson N."/>
            <person name="Yavitt J.B."/>
            <person name="Zinder S.H."/>
        </authorList>
    </citation>
    <scope>NUCLEOTIDE SEQUENCE [LARGE SCALE GENOMIC DNA]</scope>
    <source>
        <strain evidence="3 4">AL-21</strain>
    </source>
</reference>
<reference evidence="4" key="1">
    <citation type="submission" date="2011-02" db="EMBL/GenBank/DDBJ databases">
        <title>Complete sequence of Methanobacterium sp. AL-21.</title>
        <authorList>
            <consortium name="US DOE Joint Genome Institute"/>
            <person name="Lucas S."/>
            <person name="Copeland A."/>
            <person name="Lapidus A."/>
            <person name="Cheng J.-F."/>
            <person name="Goodwin L."/>
            <person name="Pitluck S."/>
            <person name="Chertkov O."/>
            <person name="Detter J.C."/>
            <person name="Han C."/>
            <person name="Tapia R."/>
            <person name="Land M."/>
            <person name="Hauser L."/>
            <person name="Kyrpides N."/>
            <person name="Ivanova N."/>
            <person name="Mikhailova N."/>
            <person name="Pagani I."/>
            <person name="Cadillo-Quiroz H."/>
            <person name="Imachi H."/>
            <person name="Zinder S."/>
            <person name="Liu W."/>
            <person name="Woyke T."/>
        </authorList>
    </citation>
    <scope>NUCLEOTIDE SEQUENCE [LARGE SCALE GENOMIC DNA]</scope>
    <source>
        <strain evidence="4">AL-21</strain>
    </source>
</reference>
<protein>
    <recommendedName>
        <fullName evidence="2">Zinc-ribbon domain-containing protein</fullName>
    </recommendedName>
</protein>
<name>F0TA40_METLA</name>
<evidence type="ECO:0000313" key="3">
    <source>
        <dbReference type="EMBL" id="ADZ09990.1"/>
    </source>
</evidence>
<feature type="region of interest" description="Disordered" evidence="1">
    <location>
        <begin position="27"/>
        <end position="55"/>
    </location>
</feature>
<evidence type="ECO:0000313" key="4">
    <source>
        <dbReference type="Proteomes" id="UP000007490"/>
    </source>
</evidence>
<dbReference type="EMBL" id="CP002551">
    <property type="protein sequence ID" value="ADZ09990.1"/>
    <property type="molecule type" value="Genomic_DNA"/>
</dbReference>
<sequence length="337" mass="37385">MFCPNCGAKNPADARFCNQCGTHLTESMNDPTEDPDQDSGLESDTLNSTHEDGETEDSAVHCLICKTGSMHPTIHSGTFGFGTRKMLICNNCGAGFEIKGQKYKFSEISDTTQPLWLRYGHQTLTEAEWIRISEGGVSDEEQKKINREAEALKKQEIAKQKEKDANDFLMGLENGSIPINYSGQSPVILKKDELISIIMENINLQEPRAVRQTNAAYGGPTIRVAKGVSFRMGGASARSESYEEIRVIDNGKLVLTNKRLIFIGTKRTVNIDLRKIMAIVPYKDGIESQRENKQKPEYFTGTDKHTINYTINGRSGTVPIYGNVLKAAIQGLISKLQ</sequence>
<dbReference type="RefSeq" id="WP_013645341.1">
    <property type="nucleotide sequence ID" value="NC_015216.1"/>
</dbReference>
<proteinExistence type="predicted"/>
<organism evidence="3 4">
    <name type="scientific">Methanobacterium lacus (strain AL-21)</name>
    <dbReference type="NCBI Taxonomy" id="877455"/>
    <lineage>
        <taxon>Archaea</taxon>
        <taxon>Methanobacteriati</taxon>
        <taxon>Methanobacteriota</taxon>
        <taxon>Methanomada group</taxon>
        <taxon>Methanobacteria</taxon>
        <taxon>Methanobacteriales</taxon>
        <taxon>Methanobacteriaceae</taxon>
        <taxon>Methanobacterium</taxon>
    </lineage>
</organism>
<dbReference type="Gene3D" id="4.10.1060.50">
    <property type="match status" value="1"/>
</dbReference>
<dbReference type="GeneID" id="10278224"/>
<dbReference type="Pfam" id="PF13240">
    <property type="entry name" value="Zn_Ribbon_1"/>
    <property type="match status" value="1"/>
</dbReference>
<dbReference type="AlphaFoldDB" id="F0TA40"/>
<dbReference type="KEGG" id="mel:Metbo_1767"/>
<feature type="domain" description="Zinc-ribbon" evidence="2">
    <location>
        <begin position="2"/>
        <end position="24"/>
    </location>
</feature>
<keyword evidence="4" id="KW-1185">Reference proteome</keyword>
<dbReference type="STRING" id="877455.Metbo_1767"/>
<accession>F0TA40</accession>
<dbReference type="OrthoDB" id="67021at2157"/>
<dbReference type="eggNOG" id="arCOG07601">
    <property type="taxonomic scope" value="Archaea"/>
</dbReference>
<dbReference type="Proteomes" id="UP000007490">
    <property type="component" value="Chromosome"/>
</dbReference>
<dbReference type="InterPro" id="IPR026870">
    <property type="entry name" value="Zinc_ribbon_dom"/>
</dbReference>
<evidence type="ECO:0000259" key="2">
    <source>
        <dbReference type="Pfam" id="PF13240"/>
    </source>
</evidence>
<dbReference type="HOGENOM" id="CLU_051619_0_0_2"/>
<evidence type="ECO:0000256" key="1">
    <source>
        <dbReference type="SAM" id="MobiDB-lite"/>
    </source>
</evidence>
<dbReference type="eggNOG" id="arCOG01917">
    <property type="taxonomic scope" value="Archaea"/>
</dbReference>
<gene>
    <name evidence="3" type="ordered locus">Metbo_1767</name>
</gene>